<feature type="region of interest" description="Disordered" evidence="1">
    <location>
        <begin position="79"/>
        <end position="182"/>
    </location>
</feature>
<feature type="compositionally biased region" description="Basic and acidic residues" evidence="1">
    <location>
        <begin position="135"/>
        <end position="146"/>
    </location>
</feature>
<reference evidence="2" key="2">
    <citation type="submission" date="2012-11" db="EMBL/GenBank/DDBJ databases">
        <title>Orf-virus infection in a hunter presumably transmitted by game animals in Western Austria.</title>
        <authorList>
            <person name="Kitchen M."/>
        </authorList>
    </citation>
    <scope>NUCLEOTIDE SEQUENCE</scope>
    <source>
        <strain evidence="2">AUT2012/Sellrain</strain>
    </source>
</reference>
<gene>
    <name evidence="2" type="primary">B2L</name>
</gene>
<organism evidence="2">
    <name type="scientific">Orf virus</name>
    <name type="common">ORFV</name>
    <dbReference type="NCBI Taxonomy" id="10258"/>
    <lineage>
        <taxon>Viruses</taxon>
        <taxon>Varidnaviria</taxon>
        <taxon>Bamfordvirae</taxon>
        <taxon>Nucleocytoviricota</taxon>
        <taxon>Pokkesviricetes</taxon>
        <taxon>Chitovirales</taxon>
        <taxon>Poxviridae</taxon>
        <taxon>Chordopoxvirinae</taxon>
        <taxon>Parapoxvirus</taxon>
        <taxon>Parapoxvirus orf</taxon>
    </lineage>
</organism>
<organismHost>
    <name type="scientific">Ovis aries</name>
    <name type="common">Sheep</name>
    <dbReference type="NCBI Taxonomy" id="9940"/>
</organismHost>
<feature type="non-terminal residue" evidence="2">
    <location>
        <position position="182"/>
    </location>
</feature>
<feature type="compositionally biased region" description="Basic residues" evidence="1">
    <location>
        <begin position="124"/>
        <end position="134"/>
    </location>
</feature>
<feature type="non-terminal residue" evidence="2">
    <location>
        <position position="1"/>
    </location>
</feature>
<evidence type="ECO:0000256" key="1">
    <source>
        <dbReference type="SAM" id="MobiDB-lite"/>
    </source>
</evidence>
<protein>
    <submittedName>
        <fullName evidence="2">Putative viral envelope antigen</fullName>
    </submittedName>
</protein>
<evidence type="ECO:0000313" key="2">
    <source>
        <dbReference type="EMBL" id="CCM73832.1"/>
    </source>
</evidence>
<dbReference type="EMBL" id="HE996965">
    <property type="protein sequence ID" value="CCM73832.1"/>
    <property type="molecule type" value="Genomic_DNA"/>
</dbReference>
<sequence length="182" mass="20636">GRVRVHHQEPRALLHQQAPGLGPHEPLQHLLLHDRGAEGAVHAALLRRRHAHGHELPPRPLRGRRILFGLAGALPRLLPHARRGPRAAPHRERQEQHRPLAALDGAGDQARQRRGVLAADHRRAAARGHRPRRARAPDHYRVEERGPAVGLGRAQPRRLWRRQRGHVRAQVSGTRPGRRREQ</sequence>
<name>K8DW19_ORFV</name>
<reference evidence="2" key="1">
    <citation type="submission" date="2012-09" db="EMBL/GenBank/DDBJ databases">
        <authorList>
            <person name="Salehi R."/>
            <person name="Fisher C.A."/>
            <person name="Bignell P.A."/>
            <person name="Old J.M."/>
        </authorList>
    </citation>
    <scope>NUCLEOTIDE SEQUENCE</scope>
    <source>
        <strain evidence="2">AUT2012/Sellrain</strain>
    </source>
</reference>
<proteinExistence type="predicted"/>
<organismHost>
    <name type="scientific">Capra hircus</name>
    <name type="common">Goat</name>
    <dbReference type="NCBI Taxonomy" id="9925"/>
</organismHost>
<feature type="compositionally biased region" description="Basic residues" evidence="1">
    <location>
        <begin position="155"/>
        <end position="167"/>
    </location>
</feature>
<accession>K8DW19</accession>
<organismHost>
    <name type="scientific">Homo sapiens</name>
    <name type="common">Human</name>
    <dbReference type="NCBI Taxonomy" id="9606"/>
</organismHost>
<feature type="compositionally biased region" description="Basic and acidic residues" evidence="1">
    <location>
        <begin position="89"/>
        <end position="98"/>
    </location>
</feature>